<proteinExistence type="predicted"/>
<dbReference type="Proteomes" id="UP001606134">
    <property type="component" value="Unassembled WGS sequence"/>
</dbReference>
<evidence type="ECO:0000256" key="1">
    <source>
        <dbReference type="SAM" id="MobiDB-lite"/>
    </source>
</evidence>
<gene>
    <name evidence="2" type="ORF">ACG04R_03915</name>
</gene>
<organism evidence="2 3">
    <name type="scientific">Pelomonas candidula</name>
    <dbReference type="NCBI Taxonomy" id="3299025"/>
    <lineage>
        <taxon>Bacteria</taxon>
        <taxon>Pseudomonadati</taxon>
        <taxon>Pseudomonadota</taxon>
        <taxon>Betaproteobacteria</taxon>
        <taxon>Burkholderiales</taxon>
        <taxon>Sphaerotilaceae</taxon>
        <taxon>Roseateles</taxon>
    </lineage>
</organism>
<dbReference type="EMBL" id="JBIGIC010000002">
    <property type="protein sequence ID" value="MFG6485804.1"/>
    <property type="molecule type" value="Genomic_DNA"/>
</dbReference>
<accession>A0ABW7H7C8</accession>
<keyword evidence="3" id="KW-1185">Reference proteome</keyword>
<evidence type="ECO:0000313" key="3">
    <source>
        <dbReference type="Proteomes" id="UP001606134"/>
    </source>
</evidence>
<name>A0ABW7H7C8_9BURK</name>
<protein>
    <submittedName>
        <fullName evidence="2">Uncharacterized protein</fullName>
    </submittedName>
</protein>
<dbReference type="RefSeq" id="WP_394406562.1">
    <property type="nucleotide sequence ID" value="NZ_JBIGIC010000002.1"/>
</dbReference>
<feature type="region of interest" description="Disordered" evidence="1">
    <location>
        <begin position="40"/>
        <end position="61"/>
    </location>
</feature>
<sequence>MRLRATRAGSHARLFVQGIPPMSQSLAAQLFRATSPLAEGRQLTDGIDPVPRATYEPRTGR</sequence>
<comment type="caution">
    <text evidence="2">The sequence shown here is derived from an EMBL/GenBank/DDBJ whole genome shotgun (WGS) entry which is preliminary data.</text>
</comment>
<evidence type="ECO:0000313" key="2">
    <source>
        <dbReference type="EMBL" id="MFG6485804.1"/>
    </source>
</evidence>
<reference evidence="2 3" key="1">
    <citation type="submission" date="2024-08" db="EMBL/GenBank/DDBJ databases">
        <authorList>
            <person name="Lu H."/>
        </authorList>
    </citation>
    <scope>NUCLEOTIDE SEQUENCE [LARGE SCALE GENOMIC DNA]</scope>
    <source>
        <strain evidence="2 3">BYS78W</strain>
    </source>
</reference>